<dbReference type="RefSeq" id="WP_099070717.1">
    <property type="nucleotide sequence ID" value="NZ_LAHD01000079.1"/>
</dbReference>
<accession>A0A9Q5Z950</accession>
<gene>
    <name evidence="1" type="ORF">VF08_23580</name>
</gene>
<organism evidence="1 2">
    <name type="scientific">Nostoc linckia z8</name>
    <dbReference type="NCBI Taxonomy" id="1628746"/>
    <lineage>
        <taxon>Bacteria</taxon>
        <taxon>Bacillati</taxon>
        <taxon>Cyanobacteriota</taxon>
        <taxon>Cyanophyceae</taxon>
        <taxon>Nostocales</taxon>
        <taxon>Nostocaceae</taxon>
        <taxon>Nostoc</taxon>
    </lineage>
</organism>
<evidence type="ECO:0000313" key="2">
    <source>
        <dbReference type="Proteomes" id="UP000222310"/>
    </source>
</evidence>
<dbReference type="AlphaFoldDB" id="A0A9Q5Z950"/>
<proteinExistence type="predicted"/>
<evidence type="ECO:0000313" key="1">
    <source>
        <dbReference type="EMBL" id="PHK00648.1"/>
    </source>
</evidence>
<dbReference type="GeneID" id="57097924"/>
<dbReference type="Proteomes" id="UP000222310">
    <property type="component" value="Unassembled WGS sequence"/>
</dbReference>
<protein>
    <submittedName>
        <fullName evidence="1">Uncharacterized protein</fullName>
    </submittedName>
</protein>
<reference evidence="1 2" key="1">
    <citation type="submission" date="2015-02" db="EMBL/GenBank/DDBJ databases">
        <title>Nostoc linckia genome annotation.</title>
        <authorList>
            <person name="Zhou Z."/>
        </authorList>
    </citation>
    <scope>NUCLEOTIDE SEQUENCE [LARGE SCALE GENOMIC DNA]</scope>
    <source>
        <strain evidence="2">z8</strain>
    </source>
</reference>
<comment type="caution">
    <text evidence="1">The sequence shown here is derived from an EMBL/GenBank/DDBJ whole genome shotgun (WGS) entry which is preliminary data.</text>
</comment>
<dbReference type="EMBL" id="LAHD01000079">
    <property type="protein sequence ID" value="PHK00648.1"/>
    <property type="molecule type" value="Genomic_DNA"/>
</dbReference>
<name>A0A9Q5Z950_NOSLI</name>
<sequence>MTFQCDGEQKCEAGNMAIVEIQVKSNPYKKLEVDSSTTPLCVKKDPTEVLDPLKKCYRFSAASNGVDTFEHFVCAREAHYQSDPSLQRNGAWLIADGVRQNGVDYSYWSGSFAGDTYTRKLEIVDAVQVSAPSSTGGCNCTKTVCKVSISGGSNSEIHQSEHDEPCSDITVKVGCDGCPEGSHKCTHNKYPGYCCVPCKEVGNRIKNIASKVRG</sequence>